<dbReference type="PANTHER" id="PTHR24171">
    <property type="entry name" value="ANKYRIN REPEAT DOMAIN-CONTAINING PROTEIN 39-RELATED"/>
    <property type="match status" value="1"/>
</dbReference>
<dbReference type="SUPFAM" id="SSF48403">
    <property type="entry name" value="Ankyrin repeat"/>
    <property type="match status" value="1"/>
</dbReference>
<evidence type="ECO:0000256" key="3">
    <source>
        <dbReference type="PROSITE-ProRule" id="PRU00023"/>
    </source>
</evidence>
<organism evidence="4 5">
    <name type="scientific">Planoprotostelium fungivorum</name>
    <dbReference type="NCBI Taxonomy" id="1890364"/>
    <lineage>
        <taxon>Eukaryota</taxon>
        <taxon>Amoebozoa</taxon>
        <taxon>Evosea</taxon>
        <taxon>Variosea</taxon>
        <taxon>Cavosteliida</taxon>
        <taxon>Cavosteliaceae</taxon>
        <taxon>Planoprotostelium</taxon>
    </lineage>
</organism>
<comment type="caution">
    <text evidence="4">The sequence shown here is derived from an EMBL/GenBank/DDBJ whole genome shotgun (WGS) entry which is preliminary data.</text>
</comment>
<dbReference type="Pfam" id="PF12796">
    <property type="entry name" value="Ank_2"/>
    <property type="match status" value="1"/>
</dbReference>
<dbReference type="EMBL" id="MDYQ01000419">
    <property type="protein sequence ID" value="PRP75131.1"/>
    <property type="molecule type" value="Genomic_DNA"/>
</dbReference>
<dbReference type="AlphaFoldDB" id="A0A2P6MTT2"/>
<reference evidence="4 5" key="1">
    <citation type="journal article" date="2018" name="Genome Biol. Evol.">
        <title>Multiple Roots of Fruiting Body Formation in Amoebozoa.</title>
        <authorList>
            <person name="Hillmann F."/>
            <person name="Forbes G."/>
            <person name="Novohradska S."/>
            <person name="Ferling I."/>
            <person name="Riege K."/>
            <person name="Groth M."/>
            <person name="Westermann M."/>
            <person name="Marz M."/>
            <person name="Spaller T."/>
            <person name="Winckler T."/>
            <person name="Schaap P."/>
            <person name="Glockner G."/>
        </authorList>
    </citation>
    <scope>NUCLEOTIDE SEQUENCE [LARGE SCALE GENOMIC DNA]</scope>
    <source>
        <strain evidence="4 5">Jena</strain>
    </source>
</reference>
<dbReference type="InParanoid" id="A0A2P6MTT2"/>
<dbReference type="InterPro" id="IPR002110">
    <property type="entry name" value="Ankyrin_rpt"/>
</dbReference>
<feature type="repeat" description="ANK" evidence="3">
    <location>
        <begin position="96"/>
        <end position="128"/>
    </location>
</feature>
<evidence type="ECO:0000313" key="4">
    <source>
        <dbReference type="EMBL" id="PRP75131.1"/>
    </source>
</evidence>
<name>A0A2P6MTT2_9EUKA</name>
<proteinExistence type="predicted"/>
<dbReference type="PROSITE" id="PS50297">
    <property type="entry name" value="ANK_REP_REGION"/>
    <property type="match status" value="1"/>
</dbReference>
<evidence type="ECO:0000256" key="1">
    <source>
        <dbReference type="ARBA" id="ARBA00022737"/>
    </source>
</evidence>
<keyword evidence="1" id="KW-0677">Repeat</keyword>
<dbReference type="InterPro" id="IPR036770">
    <property type="entry name" value="Ankyrin_rpt-contain_sf"/>
</dbReference>
<dbReference type="Proteomes" id="UP000241769">
    <property type="component" value="Unassembled WGS sequence"/>
</dbReference>
<keyword evidence="2 3" id="KW-0040">ANK repeat</keyword>
<dbReference type="SMART" id="SM00248">
    <property type="entry name" value="ANK"/>
    <property type="match status" value="2"/>
</dbReference>
<feature type="repeat" description="ANK" evidence="3">
    <location>
        <begin position="129"/>
        <end position="161"/>
    </location>
</feature>
<evidence type="ECO:0000256" key="2">
    <source>
        <dbReference type="ARBA" id="ARBA00023043"/>
    </source>
</evidence>
<dbReference type="OrthoDB" id="15385at2759"/>
<dbReference type="PROSITE" id="PS50088">
    <property type="entry name" value="ANK_REPEAT"/>
    <property type="match status" value="2"/>
</dbReference>
<protein>
    <submittedName>
        <fullName evidence="4">Osteoclast-stimulating factor 1-like</fullName>
    </submittedName>
</protein>
<keyword evidence="5" id="KW-1185">Reference proteome</keyword>
<dbReference type="STRING" id="1890364.A0A2P6MTT2"/>
<gene>
    <name evidence="4" type="ORF">PROFUN_03967</name>
</gene>
<dbReference type="Gene3D" id="1.25.40.20">
    <property type="entry name" value="Ankyrin repeat-containing domain"/>
    <property type="match status" value="1"/>
</dbReference>
<accession>A0A2P6MTT2</accession>
<sequence>MLQREPANISELEGELLKVASREGVSLMTRGNLGRLKELIYKPKNPLPAKSLDDELPPLVDQDGPSVPEDLAESIEIPPGTEMVLDETLLDAKDKANNTLLHWASGGNHIDVMVFLINSGCKLNEQNVLGDTPLHRAVWRNANDAVKLLLQSAVDHSIANAEGQQAKDLASAWDTHIVQKITVAAKLLFGSFLALNPGFAYTILRTYATLVHTKESKGDY</sequence>
<evidence type="ECO:0000313" key="5">
    <source>
        <dbReference type="Proteomes" id="UP000241769"/>
    </source>
</evidence>